<dbReference type="InterPro" id="IPR029044">
    <property type="entry name" value="Nucleotide-diphossugar_trans"/>
</dbReference>
<evidence type="ECO:0000313" key="2">
    <source>
        <dbReference type="Proteomes" id="UP000620559"/>
    </source>
</evidence>
<proteinExistence type="predicted"/>
<dbReference type="RefSeq" id="WP_193921609.1">
    <property type="nucleotide sequence ID" value="NZ_JADEWL010000051.1"/>
</dbReference>
<gene>
    <name evidence="1" type="ORF">IQ247_15890</name>
</gene>
<evidence type="ECO:0000313" key="1">
    <source>
        <dbReference type="EMBL" id="MBE9214129.1"/>
    </source>
</evidence>
<name>A0A8J7F9J5_9CYAN</name>
<organism evidence="1 2">
    <name type="scientific">Plectonema cf. radiosum LEGE 06105</name>
    <dbReference type="NCBI Taxonomy" id="945769"/>
    <lineage>
        <taxon>Bacteria</taxon>
        <taxon>Bacillati</taxon>
        <taxon>Cyanobacteriota</taxon>
        <taxon>Cyanophyceae</taxon>
        <taxon>Oscillatoriophycideae</taxon>
        <taxon>Oscillatoriales</taxon>
        <taxon>Microcoleaceae</taxon>
        <taxon>Plectonema</taxon>
    </lineage>
</organism>
<protein>
    <submittedName>
        <fullName evidence="1">Uncharacterized protein</fullName>
    </submittedName>
</protein>
<reference evidence="1" key="1">
    <citation type="submission" date="2020-10" db="EMBL/GenBank/DDBJ databases">
        <authorList>
            <person name="Castelo-Branco R."/>
            <person name="Eusebio N."/>
            <person name="Adriana R."/>
            <person name="Vieira A."/>
            <person name="Brugerolle De Fraissinette N."/>
            <person name="Rezende De Castro R."/>
            <person name="Schneider M.P."/>
            <person name="Vasconcelos V."/>
            <person name="Leao P.N."/>
        </authorList>
    </citation>
    <scope>NUCLEOTIDE SEQUENCE</scope>
    <source>
        <strain evidence="1">LEGE 06105</strain>
    </source>
</reference>
<dbReference type="AlphaFoldDB" id="A0A8J7F9J5"/>
<dbReference type="EMBL" id="JADEWL010000051">
    <property type="protein sequence ID" value="MBE9214129.1"/>
    <property type="molecule type" value="Genomic_DNA"/>
</dbReference>
<accession>A0A8J7F9J5</accession>
<comment type="caution">
    <text evidence="1">The sequence shown here is derived from an EMBL/GenBank/DDBJ whole genome shotgun (WGS) entry which is preliminary data.</text>
</comment>
<keyword evidence="2" id="KW-1185">Reference proteome</keyword>
<dbReference type="SUPFAM" id="SSF53448">
    <property type="entry name" value="Nucleotide-diphospho-sugar transferases"/>
    <property type="match status" value="1"/>
</dbReference>
<dbReference type="Proteomes" id="UP000620559">
    <property type="component" value="Unassembled WGS sequence"/>
</dbReference>
<sequence>MLKTSNEKSLCYTTLAIGYEYNKYAQLLAKDVAKLSPNIPIVILTDRPQLFSKDLHVTAIKHNVQSVGIFHDKLCCIEKCFENYDCSIFIDADCRLLENMAMSRNWKPGLTAKTHWNLEKHISPKGVLLPKKELTRELVYEIAKHLQISVQECKFVYEAIFTIRKDNGKEKEFLKIWKQIRDYFESNRIFDGEGVAMGLAAYKTSLEVYHYNSGYPEDGVNDNIKDVYKDKLFYKLLMHNDTDNFSDALCKQVLNFDNQRRQISKLPFWRKVIKKISNPILKNLRFITLKIKKFHRTNSSDFI</sequence>